<dbReference type="CDD" id="cd13520">
    <property type="entry name" value="PBP2_TAXI_TRAP"/>
    <property type="match status" value="1"/>
</dbReference>
<keyword evidence="1" id="KW-0732">Signal</keyword>
<proteinExistence type="predicted"/>
<feature type="chain" id="PRO_5004725789" evidence="1">
    <location>
        <begin position="20"/>
        <end position="325"/>
    </location>
</feature>
<gene>
    <name evidence="2" type="ORF">N177_3035</name>
</gene>
<dbReference type="EMBL" id="AWXZ01000038">
    <property type="protein sequence ID" value="ESR23805.1"/>
    <property type="molecule type" value="Genomic_DNA"/>
</dbReference>
<sequence length="325" mass="35635">MNKMIARTALAAGVLACTAAPGWTQTRMSIATGSSGGVYYLWGGALAKMWSEGIPDTLFNIEATTGQVPNVKLFEAGNLEVSMVNIATAYESWEGIGDYNDRKYQHQRALFAMYPSYYVMVSLADSDIDNIEDWEGKRVAVGTAGGTVDVIGRNIASTLGVEPAQYVNSGWPDVPGQIRDGLVDTIAAIGGQPWPPIRDLETTHDLKFYALTDEQLGTLKEAYPYFIQEPLPEGAYEDQPADYNSLAFWNMTIVRDDVSEEVAYQMIKIAAENVEALKVTHPSTAEFFDVKNVLRVSPVPLHPGAVRYFEEIGAEIPERLLPPEG</sequence>
<evidence type="ECO:0000313" key="3">
    <source>
        <dbReference type="Proteomes" id="UP000017819"/>
    </source>
</evidence>
<dbReference type="Proteomes" id="UP000017819">
    <property type="component" value="Unassembled WGS sequence"/>
</dbReference>
<keyword evidence="3" id="KW-1185">Reference proteome</keyword>
<reference evidence="2 3" key="1">
    <citation type="journal article" date="2014" name="Genome Announc.">
        <title>Draft Genome Sequence of Lutibaculum baratangense Strain AMV1T, Isolated from a Mud Volcano in Andamans, India.</title>
        <authorList>
            <person name="Singh A."/>
            <person name="Sreenivas A."/>
            <person name="Sathyanarayana Reddy G."/>
            <person name="Pinnaka A.K."/>
            <person name="Shivaji S."/>
        </authorList>
    </citation>
    <scope>NUCLEOTIDE SEQUENCE [LARGE SCALE GENOMIC DNA]</scope>
    <source>
        <strain evidence="2 3">AMV1</strain>
    </source>
</reference>
<dbReference type="Pfam" id="PF16868">
    <property type="entry name" value="NMT1_3"/>
    <property type="match status" value="1"/>
</dbReference>
<evidence type="ECO:0000256" key="1">
    <source>
        <dbReference type="SAM" id="SignalP"/>
    </source>
</evidence>
<dbReference type="AlphaFoldDB" id="V4RKL9"/>
<dbReference type="PANTHER" id="PTHR42941:SF1">
    <property type="entry name" value="SLL1037 PROTEIN"/>
    <property type="match status" value="1"/>
</dbReference>
<dbReference type="NCBIfam" id="TIGR02122">
    <property type="entry name" value="TRAP_TAXI"/>
    <property type="match status" value="1"/>
</dbReference>
<dbReference type="RefSeq" id="WP_023433158.1">
    <property type="nucleotide sequence ID" value="NZ_AWXZ01000038.1"/>
</dbReference>
<organism evidence="2 3">
    <name type="scientific">Lutibaculum baratangense AMV1</name>
    <dbReference type="NCBI Taxonomy" id="631454"/>
    <lineage>
        <taxon>Bacteria</taxon>
        <taxon>Pseudomonadati</taxon>
        <taxon>Pseudomonadota</taxon>
        <taxon>Alphaproteobacteria</taxon>
        <taxon>Hyphomicrobiales</taxon>
        <taxon>Tepidamorphaceae</taxon>
        <taxon>Lutibaculum</taxon>
    </lineage>
</organism>
<dbReference type="SUPFAM" id="SSF53850">
    <property type="entry name" value="Periplasmic binding protein-like II"/>
    <property type="match status" value="1"/>
</dbReference>
<evidence type="ECO:0000313" key="2">
    <source>
        <dbReference type="EMBL" id="ESR23805.1"/>
    </source>
</evidence>
<comment type="caution">
    <text evidence="2">The sequence shown here is derived from an EMBL/GenBank/DDBJ whole genome shotgun (WGS) entry which is preliminary data.</text>
</comment>
<dbReference type="STRING" id="631454.N177_3035"/>
<dbReference type="OrthoDB" id="7331522at2"/>
<dbReference type="eggNOG" id="COG2358">
    <property type="taxonomic scope" value="Bacteria"/>
</dbReference>
<keyword evidence="2" id="KW-0675">Receptor</keyword>
<name>V4RKL9_9HYPH</name>
<dbReference type="Gene3D" id="3.40.190.10">
    <property type="entry name" value="Periplasmic binding protein-like II"/>
    <property type="match status" value="2"/>
</dbReference>
<accession>V4RKL9</accession>
<dbReference type="PANTHER" id="PTHR42941">
    <property type="entry name" value="SLL1037 PROTEIN"/>
    <property type="match status" value="1"/>
</dbReference>
<dbReference type="InterPro" id="IPR011852">
    <property type="entry name" value="TRAP_TAXI"/>
</dbReference>
<protein>
    <submittedName>
        <fullName evidence="2">TRAP transporter solute receptor, TAXI family</fullName>
    </submittedName>
</protein>
<feature type="signal peptide" evidence="1">
    <location>
        <begin position="1"/>
        <end position="19"/>
    </location>
</feature>